<feature type="transmembrane region" description="Helical" evidence="7">
    <location>
        <begin position="51"/>
        <end position="72"/>
    </location>
</feature>
<geneLocation type="mitochondrion" evidence="9"/>
<feature type="domain" description="NADH:quinone oxidoreductase/Mrp antiporter transmembrane" evidence="8">
    <location>
        <begin position="140"/>
        <end position="392"/>
    </location>
</feature>
<feature type="transmembrane region" description="Helical" evidence="7">
    <location>
        <begin position="325"/>
        <end position="346"/>
    </location>
</feature>
<accession>A0A5B9R4G2</accession>
<feature type="transmembrane region" description="Helical" evidence="7">
    <location>
        <begin position="143"/>
        <end position="165"/>
    </location>
</feature>
<feature type="transmembrane region" description="Helical" evidence="7">
    <location>
        <begin position="376"/>
        <end position="393"/>
    </location>
</feature>
<evidence type="ECO:0000259" key="8">
    <source>
        <dbReference type="Pfam" id="PF00361"/>
    </source>
</evidence>
<dbReference type="PANTHER" id="PTHR22773">
    <property type="entry name" value="NADH DEHYDROGENASE"/>
    <property type="match status" value="1"/>
</dbReference>
<evidence type="ECO:0000256" key="1">
    <source>
        <dbReference type="ARBA" id="ARBA00004141"/>
    </source>
</evidence>
<evidence type="ECO:0000256" key="3">
    <source>
        <dbReference type="ARBA" id="ARBA00022967"/>
    </source>
</evidence>
<feature type="transmembrane region" description="Helical" evidence="7">
    <location>
        <begin position="432"/>
        <end position="451"/>
    </location>
</feature>
<organism evidence="9">
    <name type="scientific">Haematococcus lacustris</name>
    <name type="common">Green alga</name>
    <name type="synonym">Haematococcus pluvialis</name>
    <dbReference type="NCBI Taxonomy" id="44745"/>
    <lineage>
        <taxon>Eukaryota</taxon>
        <taxon>Viridiplantae</taxon>
        <taxon>Chlorophyta</taxon>
        <taxon>core chlorophytes</taxon>
        <taxon>Chlorophyceae</taxon>
        <taxon>CS clade</taxon>
        <taxon>Chlamydomonadales</taxon>
        <taxon>Haematococcaceae</taxon>
        <taxon>Haematococcus</taxon>
    </lineage>
</organism>
<sequence>MLMHNIIILDNLASLILLIVYSLFCIRYSLNNKPLKTSTNNPTYSFNKISINLRDVFMFAQIYPILFITGYIVEGFIYTNASGSFIDMVCTITPNVLLTNALDIGIVIIMIIVLRNFQTIESTILLLLAFINSYYMLHSVSLMSFYITLEGMNFCFIVLCGLQTINKGSNSFSVESTLKYFLLSAFSTGVLLYWFSYIYLQTGISVIHSSIYGITTLSINSGLDGGYMDPSHIGGSTAISTFTNTNTMEYFLIISAIMFKLGAAPVHLWVVQIYTAVKRSLLMYISTVPKIALFGFWTNSLHQLFNTGCSTGNTDSLNVEQFNVVSLYSVAIFVLFSIFIGSISAYNLPSLRALFAYSTINEIGILLMAIETAGFHSLYTHLSIYIISMLLLWNTYDKRFFTILAISLAGLPPLAGFFGKFVLFWYAGLTGAYTLLYASLLTTGISLVYYLRLIRLFWNKNHKNILPYNSFSSYIKVHASIANRAYTNLGYTNNIIQYVNINKTPYFTIPTQRFYLNSLCMVLIVYLPLFVIKPFIL</sequence>
<feature type="transmembrane region" description="Helical" evidence="7">
    <location>
        <begin position="177"/>
        <end position="200"/>
    </location>
</feature>
<dbReference type="RefSeq" id="YP_009690012.1">
    <property type="nucleotide sequence ID" value="NC_044670.1"/>
</dbReference>
<evidence type="ECO:0000256" key="6">
    <source>
        <dbReference type="ARBA" id="ARBA00023136"/>
    </source>
</evidence>
<evidence type="ECO:0000256" key="2">
    <source>
        <dbReference type="ARBA" id="ARBA00022692"/>
    </source>
</evidence>
<feature type="transmembrane region" description="Helical" evidence="7">
    <location>
        <begin position="12"/>
        <end position="30"/>
    </location>
</feature>
<comment type="subcellular location">
    <subcellularLocation>
        <location evidence="1">Membrane</location>
        <topology evidence="1">Multi-pass membrane protein</topology>
    </subcellularLocation>
</comment>
<feature type="domain" description="NADH:quinone oxidoreductase/Mrp antiporter transmembrane" evidence="8">
    <location>
        <begin position="400"/>
        <end position="446"/>
    </location>
</feature>
<protein>
    <submittedName>
        <fullName evidence="9">NADH dehydrogenase subunit 2</fullName>
    </submittedName>
</protein>
<dbReference type="Pfam" id="PF00361">
    <property type="entry name" value="Proton_antipo_M"/>
    <property type="match status" value="2"/>
</dbReference>
<keyword evidence="5" id="KW-0520">NAD</keyword>
<keyword evidence="4 7" id="KW-1133">Transmembrane helix</keyword>
<dbReference type="InterPro" id="IPR001750">
    <property type="entry name" value="ND/Mrp_TM"/>
</dbReference>
<reference evidence="9" key="1">
    <citation type="journal article" date="2019" name="Curr. Biol.">
        <title>The mitochondrial and chloroplast genomes of the green alga Haematococcus are made up of nearly identical repetitive sequences.</title>
        <authorList>
            <person name="Zhang X."/>
            <person name="Bauman N."/>
            <person name="Brown R."/>
            <person name="Richardson T.H."/>
            <person name="Akella S."/>
            <person name="Hann E."/>
            <person name="Morey R."/>
            <person name="Smith D.R."/>
        </authorList>
    </citation>
    <scope>NUCLEOTIDE SEQUENCE</scope>
    <source>
        <strain evidence="9">UTEX 2505</strain>
    </source>
</reference>
<dbReference type="AlphaFoldDB" id="A0A5B9R4G2"/>
<evidence type="ECO:0000313" key="9">
    <source>
        <dbReference type="EMBL" id="QEG54844.1"/>
    </source>
</evidence>
<evidence type="ECO:0000256" key="5">
    <source>
        <dbReference type="ARBA" id="ARBA00023027"/>
    </source>
</evidence>
<name>A0A5B9R4G2_HAELA</name>
<keyword evidence="2 7" id="KW-0812">Transmembrane</keyword>
<feature type="transmembrane region" description="Helical" evidence="7">
    <location>
        <begin position="92"/>
        <end position="113"/>
    </location>
</feature>
<keyword evidence="6 7" id="KW-0472">Membrane</keyword>
<dbReference type="GeneID" id="41793685"/>
<feature type="transmembrane region" description="Helical" evidence="7">
    <location>
        <begin position="400"/>
        <end position="426"/>
    </location>
</feature>
<keyword evidence="9" id="KW-0496">Mitochondrion</keyword>
<proteinExistence type="predicted"/>
<feature type="transmembrane region" description="Helical" evidence="7">
    <location>
        <begin position="120"/>
        <end position="137"/>
    </location>
</feature>
<evidence type="ECO:0000256" key="4">
    <source>
        <dbReference type="ARBA" id="ARBA00022989"/>
    </source>
</evidence>
<feature type="transmembrane region" description="Helical" evidence="7">
    <location>
        <begin position="282"/>
        <end position="305"/>
    </location>
</feature>
<evidence type="ECO:0000256" key="7">
    <source>
        <dbReference type="SAM" id="Phobius"/>
    </source>
</evidence>
<feature type="transmembrane region" description="Helical" evidence="7">
    <location>
        <begin position="353"/>
        <end position="370"/>
    </location>
</feature>
<dbReference type="GO" id="GO:0016020">
    <property type="term" value="C:membrane"/>
    <property type="evidence" value="ECO:0007669"/>
    <property type="project" value="UniProtKB-SubCell"/>
</dbReference>
<feature type="transmembrane region" description="Helical" evidence="7">
    <location>
        <begin position="250"/>
        <end position="270"/>
    </location>
</feature>
<keyword evidence="3" id="KW-1278">Translocase</keyword>
<gene>
    <name evidence="9" type="primary">nad2</name>
</gene>
<feature type="transmembrane region" description="Helical" evidence="7">
    <location>
        <begin position="514"/>
        <end position="536"/>
    </location>
</feature>
<dbReference type="EMBL" id="MK878592">
    <property type="protein sequence ID" value="QEG54844.1"/>
    <property type="molecule type" value="Genomic_DNA"/>
</dbReference>